<dbReference type="EMBL" id="CP080590">
    <property type="protein sequence ID" value="QYO75705.1"/>
    <property type="molecule type" value="Genomic_DNA"/>
</dbReference>
<keyword evidence="4" id="KW-1185">Reference proteome</keyword>
<sequence>MPGNISAISLEHFADDGSIPNNVLPVVIYRQAIAGEEVSAEAMEALFDGNGWPSAWRWGVYDYHHYHSNTHECLGVVQGTARLQLGGPQGRVFEVGAGDVIVLPAGTGHKNVGSSPDFLVVGAYPPGCSPDQMRGEAGERPGADKRIAQVPLPKTDPVGGQGGPVIEKWG</sequence>
<proteinExistence type="predicted"/>
<dbReference type="InterPro" id="IPR014500">
    <property type="entry name" value="UCP019307_cupin"/>
</dbReference>
<feature type="domain" description="Cupin type-2" evidence="2">
    <location>
        <begin position="64"/>
        <end position="111"/>
    </location>
</feature>
<dbReference type="InterPro" id="IPR013096">
    <property type="entry name" value="Cupin_2"/>
</dbReference>
<protein>
    <submittedName>
        <fullName evidence="3">Cupin domain-containing protein</fullName>
    </submittedName>
</protein>
<dbReference type="CDD" id="cd02219">
    <property type="entry name" value="cupin_YjlB-like"/>
    <property type="match status" value="1"/>
</dbReference>
<dbReference type="PANTHER" id="PTHR36448:SF2">
    <property type="entry name" value="CUPIN TYPE-1 DOMAIN-CONTAINING PROTEIN"/>
    <property type="match status" value="1"/>
</dbReference>
<dbReference type="PIRSF" id="PIRSF019307">
    <property type="entry name" value="UCP019307"/>
    <property type="match status" value="1"/>
</dbReference>
<gene>
    <name evidence="3" type="ORF">K1X15_13830</name>
</gene>
<dbReference type="RefSeq" id="WP_220304200.1">
    <property type="nucleotide sequence ID" value="NZ_CP080590.1"/>
</dbReference>
<dbReference type="SUPFAM" id="SSF51182">
    <property type="entry name" value="RmlC-like cupins"/>
    <property type="match status" value="1"/>
</dbReference>
<evidence type="ECO:0000313" key="3">
    <source>
        <dbReference type="EMBL" id="QYO75705.1"/>
    </source>
</evidence>
<feature type="region of interest" description="Disordered" evidence="1">
    <location>
        <begin position="132"/>
        <end position="170"/>
    </location>
</feature>
<dbReference type="Proteomes" id="UP000825799">
    <property type="component" value="Chromosome"/>
</dbReference>
<reference evidence="3 4" key="1">
    <citation type="submission" date="2021-08" db="EMBL/GenBank/DDBJ databases">
        <title>Devosia salina sp. nov., isolated from the South China Sea sediment.</title>
        <authorList>
            <person name="Zhou Z."/>
        </authorList>
    </citation>
    <scope>NUCLEOTIDE SEQUENCE [LARGE SCALE GENOMIC DNA]</scope>
    <source>
        <strain evidence="3 4">SCS-3</strain>
    </source>
</reference>
<dbReference type="InterPro" id="IPR011051">
    <property type="entry name" value="RmlC_Cupin_sf"/>
</dbReference>
<dbReference type="PANTHER" id="PTHR36448">
    <property type="entry name" value="BLR7373 PROTEIN"/>
    <property type="match status" value="1"/>
</dbReference>
<dbReference type="Gene3D" id="2.60.120.10">
    <property type="entry name" value="Jelly Rolls"/>
    <property type="match status" value="1"/>
</dbReference>
<dbReference type="Pfam" id="PF07883">
    <property type="entry name" value="Cupin_2"/>
    <property type="match status" value="1"/>
</dbReference>
<accession>A0ABX8WC47</accession>
<dbReference type="InterPro" id="IPR047121">
    <property type="entry name" value="YjiB-like"/>
</dbReference>
<dbReference type="InterPro" id="IPR014710">
    <property type="entry name" value="RmlC-like_jellyroll"/>
</dbReference>
<feature type="compositionally biased region" description="Basic and acidic residues" evidence="1">
    <location>
        <begin position="133"/>
        <end position="147"/>
    </location>
</feature>
<evidence type="ECO:0000256" key="1">
    <source>
        <dbReference type="SAM" id="MobiDB-lite"/>
    </source>
</evidence>
<evidence type="ECO:0000259" key="2">
    <source>
        <dbReference type="Pfam" id="PF07883"/>
    </source>
</evidence>
<evidence type="ECO:0000313" key="4">
    <source>
        <dbReference type="Proteomes" id="UP000825799"/>
    </source>
</evidence>
<name>A0ABX8WC47_9HYPH</name>
<organism evidence="3 4">
    <name type="scientific">Devosia salina</name>
    <dbReference type="NCBI Taxonomy" id="2860336"/>
    <lineage>
        <taxon>Bacteria</taxon>
        <taxon>Pseudomonadati</taxon>
        <taxon>Pseudomonadota</taxon>
        <taxon>Alphaproteobacteria</taxon>
        <taxon>Hyphomicrobiales</taxon>
        <taxon>Devosiaceae</taxon>
        <taxon>Devosia</taxon>
    </lineage>
</organism>